<gene>
    <name evidence="7 8 9 10" type="primary">LOC116198080</name>
    <name evidence="4" type="ORF">CDL15_Pgr011534</name>
</gene>
<comment type="similarity">
    <text evidence="1">Belongs to the SNF7 family.</text>
</comment>
<evidence type="ECO:0000256" key="1">
    <source>
        <dbReference type="ARBA" id="ARBA00006190"/>
    </source>
</evidence>
<dbReference type="PANTHER" id="PTHR22761:SF12">
    <property type="entry name" value="CHARGED MULTIVESICULAR BODY PROTEIN 5"/>
    <property type="match status" value="1"/>
</dbReference>
<dbReference type="GO" id="GO:0006900">
    <property type="term" value="P:vesicle budding from membrane"/>
    <property type="evidence" value="ECO:0007669"/>
    <property type="project" value="TreeGrafter"/>
</dbReference>
<evidence type="ECO:0000256" key="3">
    <source>
        <dbReference type="SAM" id="MobiDB-lite"/>
    </source>
</evidence>
<dbReference type="GeneID" id="116198080"/>
<protein>
    <submittedName>
        <fullName evidence="7 8">Vacuolar protein sorting-associated protein 60.2-like isoform X1</fullName>
    </submittedName>
</protein>
<proteinExistence type="inferred from homology"/>
<dbReference type="AlphaFoldDB" id="A0A218VUX9"/>
<dbReference type="RefSeq" id="XP_031384259.1">
    <property type="nucleotide sequence ID" value="XM_031528399.1"/>
</dbReference>
<evidence type="ECO:0000313" key="8">
    <source>
        <dbReference type="RefSeq" id="XP_031384259.1"/>
    </source>
</evidence>
<evidence type="ECO:0000313" key="10">
    <source>
        <dbReference type="RefSeq" id="XP_031384261.1"/>
    </source>
</evidence>
<reference evidence="4" key="2">
    <citation type="submission" date="2017-06" db="EMBL/GenBank/DDBJ databases">
        <title>The pomegranate genome and the genomics of punicalagin biosynthesis.</title>
        <authorList>
            <person name="Xu C."/>
        </authorList>
    </citation>
    <scope>NUCLEOTIDE SEQUENCE [LARGE SCALE GENOMIC DNA]</scope>
    <source>
        <tissue evidence="4">Fresh leaf</tissue>
    </source>
</reference>
<evidence type="ECO:0000256" key="2">
    <source>
        <dbReference type="ARBA" id="ARBA00023054"/>
    </source>
</evidence>
<dbReference type="EMBL" id="MTKT01005817">
    <property type="protein sequence ID" value="OWM64079.1"/>
    <property type="molecule type" value="Genomic_DNA"/>
</dbReference>
<dbReference type="GO" id="GO:0032511">
    <property type="term" value="P:late endosome to vacuole transport via multivesicular body sorting pathway"/>
    <property type="evidence" value="ECO:0007669"/>
    <property type="project" value="TreeGrafter"/>
</dbReference>
<dbReference type="PANTHER" id="PTHR22761">
    <property type="entry name" value="CHARGED MULTIVESICULAR BODY PROTEIN"/>
    <property type="match status" value="1"/>
</dbReference>
<dbReference type="Proteomes" id="UP000515151">
    <property type="component" value="Chromosome 2"/>
</dbReference>
<dbReference type="OrthoDB" id="3973241at2759"/>
<dbReference type="GO" id="GO:0005771">
    <property type="term" value="C:multivesicular body"/>
    <property type="evidence" value="ECO:0007669"/>
    <property type="project" value="TreeGrafter"/>
</dbReference>
<sequence>MMKRVFGVNKEKEKQPPLTSIEEASNRSTKRGESVDEKIRKLDAALTRYKEQIKRTRPGPAREAIKARALRALKQKRIYEGQRDVLSSQSFNLDQVASAAEEIKDAQQTSSKGQGSRQFNRSFMCPLIGTCCLPL</sequence>
<dbReference type="RefSeq" id="XP_031384261.1">
    <property type="nucleotide sequence ID" value="XM_031528401.1"/>
</dbReference>
<feature type="region of interest" description="Disordered" evidence="3">
    <location>
        <begin position="1"/>
        <end position="37"/>
    </location>
</feature>
<organism evidence="4 5">
    <name type="scientific">Punica granatum</name>
    <name type="common">Pomegranate</name>
    <dbReference type="NCBI Taxonomy" id="22663"/>
    <lineage>
        <taxon>Eukaryota</taxon>
        <taxon>Viridiplantae</taxon>
        <taxon>Streptophyta</taxon>
        <taxon>Embryophyta</taxon>
        <taxon>Tracheophyta</taxon>
        <taxon>Spermatophyta</taxon>
        <taxon>Magnoliopsida</taxon>
        <taxon>eudicotyledons</taxon>
        <taxon>Gunneridae</taxon>
        <taxon>Pentapetalae</taxon>
        <taxon>rosids</taxon>
        <taxon>malvids</taxon>
        <taxon>Myrtales</taxon>
        <taxon>Lythraceae</taxon>
        <taxon>Punica</taxon>
    </lineage>
</organism>
<dbReference type="Proteomes" id="UP000197138">
    <property type="component" value="Unassembled WGS sequence"/>
</dbReference>
<evidence type="ECO:0000313" key="7">
    <source>
        <dbReference type="RefSeq" id="XP_031384258.1"/>
    </source>
</evidence>
<reference evidence="6" key="3">
    <citation type="journal article" date="2020" name="Plant Biotechnol. J.">
        <title>The pomegranate (Punica granatum L.) draft genome dissects genetic divergence between soft- and hard-seeded cultivars.</title>
        <authorList>
            <person name="Luo X."/>
            <person name="Li H."/>
            <person name="Wu Z."/>
            <person name="Yao W."/>
            <person name="Zhao P."/>
            <person name="Cao D."/>
            <person name="Yu H."/>
            <person name="Li K."/>
            <person name="Poudel K."/>
            <person name="Zhao D."/>
            <person name="Zhang F."/>
            <person name="Xia X."/>
            <person name="Chen L."/>
            <person name="Wang Q."/>
            <person name="Jing D."/>
            <person name="Cao S."/>
        </authorList>
    </citation>
    <scope>NUCLEOTIDE SEQUENCE [LARGE SCALE GENOMIC DNA]</scope>
</reference>
<reference evidence="5" key="1">
    <citation type="journal article" date="2017" name="Plant J.">
        <title>The pomegranate (Punica granatum L.) genome and the genomics of punicalagin biosynthesis.</title>
        <authorList>
            <person name="Qin G."/>
            <person name="Xu C."/>
            <person name="Ming R."/>
            <person name="Tang H."/>
            <person name="Guyot R."/>
            <person name="Kramer E.M."/>
            <person name="Hu Y."/>
            <person name="Yi X."/>
            <person name="Qi Y."/>
            <person name="Xu X."/>
            <person name="Gao Z."/>
            <person name="Pan H."/>
            <person name="Jian J."/>
            <person name="Tian Y."/>
            <person name="Yue Z."/>
            <person name="Xu Y."/>
        </authorList>
    </citation>
    <scope>NUCLEOTIDE SEQUENCE [LARGE SCALE GENOMIC DNA]</scope>
    <source>
        <strain evidence="5">cv. Dabenzi</strain>
    </source>
</reference>
<dbReference type="Pfam" id="PF03357">
    <property type="entry name" value="Snf7"/>
    <property type="match status" value="1"/>
</dbReference>
<accession>A0A218VUX9</accession>
<keyword evidence="2" id="KW-0175">Coiled coil</keyword>
<evidence type="ECO:0000313" key="6">
    <source>
        <dbReference type="Proteomes" id="UP000515151"/>
    </source>
</evidence>
<dbReference type="InterPro" id="IPR005024">
    <property type="entry name" value="Snf7_fam"/>
</dbReference>
<evidence type="ECO:0000313" key="5">
    <source>
        <dbReference type="Proteomes" id="UP000197138"/>
    </source>
</evidence>
<reference evidence="7 8" key="4">
    <citation type="submission" date="2025-04" db="UniProtKB">
        <authorList>
            <consortium name="RefSeq"/>
        </authorList>
    </citation>
    <scope>IDENTIFICATION</scope>
    <source>
        <tissue evidence="7 8">Leaf</tissue>
    </source>
</reference>
<keyword evidence="6" id="KW-1185">Reference proteome</keyword>
<name>A0A218VUX9_PUNGR</name>
<evidence type="ECO:0000313" key="4">
    <source>
        <dbReference type="EMBL" id="OWM64079.1"/>
    </source>
</evidence>
<dbReference type="RefSeq" id="XP_031384258.1">
    <property type="nucleotide sequence ID" value="XM_031528398.1"/>
</dbReference>
<dbReference type="Gene3D" id="6.10.140.1230">
    <property type="match status" value="1"/>
</dbReference>
<evidence type="ECO:0000313" key="9">
    <source>
        <dbReference type="RefSeq" id="XP_031384260.1"/>
    </source>
</evidence>
<dbReference type="RefSeq" id="XP_031384260.1">
    <property type="nucleotide sequence ID" value="XM_031528400.1"/>
</dbReference>